<dbReference type="PROSITE" id="PS00800">
    <property type="entry name" value="PECTINESTERASE_1"/>
    <property type="match status" value="1"/>
</dbReference>
<accession>A0A843XW38</accession>
<dbReference type="Pfam" id="PF04043">
    <property type="entry name" value="PMEI"/>
    <property type="match status" value="1"/>
</dbReference>
<comment type="caution">
    <text evidence="10">The sequence shown here is derived from an EMBL/GenBank/DDBJ whole genome shotgun (WGS) entry which is preliminary data.</text>
</comment>
<comment type="function">
    <text evidence="7">Acts in the modification of cell walls via demethylesterification of cell wall pectin.</text>
</comment>
<keyword evidence="11" id="KW-1185">Reference proteome</keyword>
<keyword evidence="7" id="KW-0134">Cell wall</keyword>
<dbReference type="EMBL" id="NMUH01016522">
    <property type="protein sequence ID" value="MQM23486.1"/>
    <property type="molecule type" value="Genomic_DNA"/>
</dbReference>
<dbReference type="Gene3D" id="1.20.140.40">
    <property type="entry name" value="Invertase/pectin methylesterase inhibitor family protein"/>
    <property type="match status" value="1"/>
</dbReference>
<proteinExistence type="inferred from homology"/>
<dbReference type="EC" id="3.1.1.11" evidence="7"/>
<dbReference type="InterPro" id="IPR033131">
    <property type="entry name" value="Pectinesterase_Asp_AS"/>
</dbReference>
<feature type="domain" description="Pectinesterase inhibitor" evidence="9">
    <location>
        <begin position="22"/>
        <end position="170"/>
    </location>
</feature>
<dbReference type="SUPFAM" id="SSF51126">
    <property type="entry name" value="Pectin lyase-like"/>
    <property type="match status" value="1"/>
</dbReference>
<comment type="similarity">
    <text evidence="3">In the C-terminal section; belongs to the pectinesterase family.</text>
</comment>
<evidence type="ECO:0000256" key="5">
    <source>
        <dbReference type="ARBA" id="ARBA00023085"/>
    </source>
</evidence>
<dbReference type="NCBIfam" id="TIGR01614">
    <property type="entry name" value="PME_inhib"/>
    <property type="match status" value="1"/>
</dbReference>
<keyword evidence="5 7" id="KW-0063">Aspartyl esterase</keyword>
<comment type="catalytic activity">
    <reaction evidence="7">
        <text>[(1-&gt;4)-alpha-D-galacturonosyl methyl ester](n) + n H2O = [(1-&gt;4)-alpha-D-galacturonosyl](n) + n methanol + n H(+)</text>
        <dbReference type="Rhea" id="RHEA:22380"/>
        <dbReference type="Rhea" id="RHEA-COMP:14570"/>
        <dbReference type="Rhea" id="RHEA-COMP:14573"/>
        <dbReference type="ChEBI" id="CHEBI:15377"/>
        <dbReference type="ChEBI" id="CHEBI:15378"/>
        <dbReference type="ChEBI" id="CHEBI:17790"/>
        <dbReference type="ChEBI" id="CHEBI:140522"/>
        <dbReference type="ChEBI" id="CHEBI:140523"/>
        <dbReference type="EC" id="3.1.1.11"/>
    </reaction>
</comment>
<dbReference type="InterPro" id="IPR035513">
    <property type="entry name" value="Invertase/methylesterase_inhib"/>
</dbReference>
<dbReference type="Gene3D" id="2.160.20.10">
    <property type="entry name" value="Single-stranded right-handed beta-helix, Pectin lyase-like"/>
    <property type="match status" value="1"/>
</dbReference>
<dbReference type="GO" id="GO:0042545">
    <property type="term" value="P:cell wall modification"/>
    <property type="evidence" value="ECO:0007669"/>
    <property type="project" value="UniProtKB-UniRule"/>
</dbReference>
<evidence type="ECO:0000256" key="2">
    <source>
        <dbReference type="ARBA" id="ARBA00006027"/>
    </source>
</evidence>
<name>A0A843XW38_COLES</name>
<evidence type="ECO:0000256" key="3">
    <source>
        <dbReference type="ARBA" id="ARBA00007786"/>
    </source>
</evidence>
<dbReference type="CDD" id="cd15798">
    <property type="entry name" value="PMEI-like_3"/>
    <property type="match status" value="1"/>
</dbReference>
<dbReference type="GO" id="GO:0045490">
    <property type="term" value="P:pectin catabolic process"/>
    <property type="evidence" value="ECO:0007669"/>
    <property type="project" value="UniProtKB-UniRule"/>
</dbReference>
<dbReference type="InterPro" id="IPR000070">
    <property type="entry name" value="Pectinesterase_cat"/>
</dbReference>
<dbReference type="InterPro" id="IPR011050">
    <property type="entry name" value="Pectin_lyase_fold/virulence"/>
</dbReference>
<dbReference type="PANTHER" id="PTHR31707">
    <property type="entry name" value="PECTINESTERASE"/>
    <property type="match status" value="1"/>
</dbReference>
<feature type="signal peptide" evidence="7">
    <location>
        <begin position="1"/>
        <end position="24"/>
    </location>
</feature>
<feature type="active site" evidence="6">
    <location>
        <position position="365"/>
    </location>
</feature>
<dbReference type="GO" id="GO:0004857">
    <property type="term" value="F:enzyme inhibitor activity"/>
    <property type="evidence" value="ECO:0007669"/>
    <property type="project" value="InterPro"/>
</dbReference>
<dbReference type="Proteomes" id="UP000652761">
    <property type="component" value="Unassembled WGS sequence"/>
</dbReference>
<feature type="chain" id="PRO_5033114577" description="Pectinesterase" evidence="7">
    <location>
        <begin position="25"/>
        <end position="527"/>
    </location>
</feature>
<dbReference type="InterPro" id="IPR018040">
    <property type="entry name" value="Pectinesterase_Tyr_AS"/>
</dbReference>
<keyword evidence="7" id="KW-0961">Cell wall biogenesis/degradation</keyword>
<evidence type="ECO:0000256" key="6">
    <source>
        <dbReference type="PROSITE-ProRule" id="PRU10040"/>
    </source>
</evidence>
<dbReference type="PROSITE" id="PS00503">
    <property type="entry name" value="PECTINESTERASE_2"/>
    <property type="match status" value="1"/>
</dbReference>
<evidence type="ECO:0000256" key="4">
    <source>
        <dbReference type="ARBA" id="ARBA00022801"/>
    </source>
</evidence>
<sequence>MAKLWAVLGLVSLCITTLNVVVNGAPITSCSQTPYPEVCYSLAADATPQVAEEKTRLGFGDFTLRGAMVRAQRAHQLASAVDMASLDGRARAAWADCMELSEGTIRSLNRSMGSSGQPSDEDIQTWLSAAIANQQTCQDGFKELNQATSVTALPFASDNISELLSNSLAVAKSNAVSKLQGGGSRRLLSKEKGYPSWVSAADRKLLQSASVNADLVVAKDGSGHYKTISEALAASTKLRSGAKRFVIRVKAGIYKENVDIPKSMKNLILVGDGIDATVVTGSRNVVDGSTTFRSATFAVTGDGFIARDMTFENTAGPQKYQAVALRSGSDLSVFYRCSFKGYQDTLYVQSQRQFYRECDIYGTVDFIFGDSVAVLQNCNMYVRRPMSNQKNTVTAQGRTDPNENTGISIHNSKVTSASDLKPVQGSFKTYLGRPWKQYSRTVFMKSTLDNLVDPAGWLEWSGNFALSTLYYGEHMNTGAGAGTSGRVKWPGFRVITSVSEASKFTVGNFLSGSSWIPGTGVPFTAGL</sequence>
<dbReference type="InterPro" id="IPR006501">
    <property type="entry name" value="Pectinesterase_inhib_dom"/>
</dbReference>
<dbReference type="OrthoDB" id="2019149at2759"/>
<feature type="region of interest" description="Disordered" evidence="8">
    <location>
        <begin position="390"/>
        <end position="409"/>
    </location>
</feature>
<dbReference type="SUPFAM" id="SSF101148">
    <property type="entry name" value="Plant invertase/pectin methylesterase inhibitor"/>
    <property type="match status" value="1"/>
</dbReference>
<keyword evidence="7" id="KW-0732">Signal</keyword>
<reference evidence="10" key="1">
    <citation type="submission" date="2017-07" db="EMBL/GenBank/DDBJ databases">
        <title>Taro Niue Genome Assembly and Annotation.</title>
        <authorList>
            <person name="Atibalentja N."/>
            <person name="Keating K."/>
            <person name="Fields C.J."/>
        </authorList>
    </citation>
    <scope>NUCLEOTIDE SEQUENCE</scope>
    <source>
        <strain evidence="10">Niue_2</strain>
        <tissue evidence="10">Leaf</tissue>
    </source>
</reference>
<dbReference type="GO" id="GO:0030599">
    <property type="term" value="F:pectinesterase activity"/>
    <property type="evidence" value="ECO:0007669"/>
    <property type="project" value="UniProtKB-UniRule"/>
</dbReference>
<dbReference type="InterPro" id="IPR012334">
    <property type="entry name" value="Pectin_lyas_fold"/>
</dbReference>
<dbReference type="AlphaFoldDB" id="A0A843XW38"/>
<evidence type="ECO:0000256" key="7">
    <source>
        <dbReference type="RuleBase" id="RU000589"/>
    </source>
</evidence>
<evidence type="ECO:0000259" key="9">
    <source>
        <dbReference type="SMART" id="SM00856"/>
    </source>
</evidence>
<evidence type="ECO:0000256" key="1">
    <source>
        <dbReference type="ARBA" id="ARBA00005184"/>
    </source>
</evidence>
<dbReference type="FunFam" id="2.160.20.10:FF:000001">
    <property type="entry name" value="Pectinesterase"/>
    <property type="match status" value="1"/>
</dbReference>
<keyword evidence="4 7" id="KW-0378">Hydrolase</keyword>
<protein>
    <recommendedName>
        <fullName evidence="7">Pectinesterase</fullName>
        <ecNumber evidence="7">3.1.1.11</ecNumber>
    </recommendedName>
</protein>
<comment type="subcellular location">
    <subcellularLocation>
        <location evidence="7">Secreted</location>
        <location evidence="7">Cell wall</location>
    </subcellularLocation>
</comment>
<gene>
    <name evidence="10" type="ORF">Taro_056550</name>
</gene>
<evidence type="ECO:0000313" key="11">
    <source>
        <dbReference type="Proteomes" id="UP000652761"/>
    </source>
</evidence>
<dbReference type="UniPathway" id="UPA00545">
    <property type="reaction ID" value="UER00823"/>
</dbReference>
<keyword evidence="7" id="KW-0964">Secreted</keyword>
<dbReference type="Pfam" id="PF01095">
    <property type="entry name" value="Pectinesterase"/>
    <property type="match status" value="1"/>
</dbReference>
<comment type="similarity">
    <text evidence="2">In the N-terminal section; belongs to the PMEI family.</text>
</comment>
<evidence type="ECO:0000313" key="10">
    <source>
        <dbReference type="EMBL" id="MQM23486.1"/>
    </source>
</evidence>
<comment type="pathway">
    <text evidence="1 7">Glycan metabolism; pectin degradation; 2-dehydro-3-deoxy-D-gluconate from pectin: step 1/5.</text>
</comment>
<organism evidence="10 11">
    <name type="scientific">Colocasia esculenta</name>
    <name type="common">Wild taro</name>
    <name type="synonym">Arum esculentum</name>
    <dbReference type="NCBI Taxonomy" id="4460"/>
    <lineage>
        <taxon>Eukaryota</taxon>
        <taxon>Viridiplantae</taxon>
        <taxon>Streptophyta</taxon>
        <taxon>Embryophyta</taxon>
        <taxon>Tracheophyta</taxon>
        <taxon>Spermatophyta</taxon>
        <taxon>Magnoliopsida</taxon>
        <taxon>Liliopsida</taxon>
        <taxon>Araceae</taxon>
        <taxon>Aroideae</taxon>
        <taxon>Colocasieae</taxon>
        <taxon>Colocasia</taxon>
    </lineage>
</organism>
<evidence type="ECO:0000256" key="8">
    <source>
        <dbReference type="SAM" id="MobiDB-lite"/>
    </source>
</evidence>
<dbReference type="SMART" id="SM00856">
    <property type="entry name" value="PMEI"/>
    <property type="match status" value="1"/>
</dbReference>